<evidence type="ECO:0000313" key="2">
    <source>
        <dbReference type="Proteomes" id="UP000612352"/>
    </source>
</evidence>
<evidence type="ECO:0008006" key="3">
    <source>
        <dbReference type="Google" id="ProtNLM"/>
    </source>
</evidence>
<sequence>MLSFGLALSGCDASSADASASDAATTAAEASATPDELTDLTVFMYEKEPLSVFTRDQLVCKPYGKTTEGIQAAATLPTVQILDGDGRALAKQEVAGDGPILGGECQIFEKFLDVPVRDSYQVVLEGETEDGDAYRYEGALDFDRGKYEDGFTQGYKFHL</sequence>
<reference evidence="1 2" key="1">
    <citation type="submission" date="2020-12" db="EMBL/GenBank/DDBJ databases">
        <title>Brachybacterium sp. MASK1Z-5, whole genome shotgun sequence.</title>
        <authorList>
            <person name="Tuo L."/>
        </authorList>
    </citation>
    <scope>NUCLEOTIDE SEQUENCE [LARGE SCALE GENOMIC DNA]</scope>
    <source>
        <strain evidence="1 2">MASK1Z-5</strain>
    </source>
</reference>
<keyword evidence="2" id="KW-1185">Reference proteome</keyword>
<organism evidence="1 2">
    <name type="scientific">Brachybacterium halotolerans</name>
    <dbReference type="NCBI Taxonomy" id="2795215"/>
    <lineage>
        <taxon>Bacteria</taxon>
        <taxon>Bacillati</taxon>
        <taxon>Actinomycetota</taxon>
        <taxon>Actinomycetes</taxon>
        <taxon>Micrococcales</taxon>
        <taxon>Dermabacteraceae</taxon>
        <taxon>Brachybacterium</taxon>
    </lineage>
</organism>
<dbReference type="EMBL" id="JAEDAJ010000006">
    <property type="protein sequence ID" value="MBK0332057.1"/>
    <property type="molecule type" value="Genomic_DNA"/>
</dbReference>
<dbReference type="RefSeq" id="WP_200502931.1">
    <property type="nucleotide sequence ID" value="NZ_JAEDAJ010000006.1"/>
</dbReference>
<proteinExistence type="predicted"/>
<evidence type="ECO:0000313" key="1">
    <source>
        <dbReference type="EMBL" id="MBK0332057.1"/>
    </source>
</evidence>
<protein>
    <recommendedName>
        <fullName evidence="3">Lipoprotein</fullName>
    </recommendedName>
</protein>
<name>A0ABS1BBK6_9MICO</name>
<comment type="caution">
    <text evidence="1">The sequence shown here is derived from an EMBL/GenBank/DDBJ whole genome shotgun (WGS) entry which is preliminary data.</text>
</comment>
<dbReference type="Proteomes" id="UP000612352">
    <property type="component" value="Unassembled WGS sequence"/>
</dbReference>
<gene>
    <name evidence="1" type="ORF">I8D64_11670</name>
</gene>
<accession>A0ABS1BBK6</accession>